<dbReference type="EMBL" id="CAMGYJ010000011">
    <property type="protein sequence ID" value="CAI0556991.1"/>
    <property type="molecule type" value="Genomic_DNA"/>
</dbReference>
<keyword evidence="2" id="KW-1185">Reference proteome</keyword>
<name>A0AAV0RI81_9ROSI</name>
<reference evidence="1" key="1">
    <citation type="submission" date="2022-08" db="EMBL/GenBank/DDBJ databases">
        <authorList>
            <person name="Gutierrez-Valencia J."/>
        </authorList>
    </citation>
    <scope>NUCLEOTIDE SEQUENCE</scope>
</reference>
<protein>
    <submittedName>
        <fullName evidence="1">Uncharacterized protein</fullName>
    </submittedName>
</protein>
<dbReference type="Proteomes" id="UP001154282">
    <property type="component" value="Unassembled WGS sequence"/>
</dbReference>
<dbReference type="AlphaFoldDB" id="A0AAV0RI81"/>
<proteinExistence type="predicted"/>
<gene>
    <name evidence="1" type="ORF">LITE_LOCUS48175</name>
</gene>
<evidence type="ECO:0000313" key="2">
    <source>
        <dbReference type="Proteomes" id="UP001154282"/>
    </source>
</evidence>
<accession>A0AAV0RI81</accession>
<comment type="caution">
    <text evidence="1">The sequence shown here is derived from an EMBL/GenBank/DDBJ whole genome shotgun (WGS) entry which is preliminary data.</text>
</comment>
<sequence length="21" mass="2211">MEVGCIHGLEVLGIINEPTDA</sequence>
<evidence type="ECO:0000313" key="1">
    <source>
        <dbReference type="EMBL" id="CAI0556991.1"/>
    </source>
</evidence>
<organism evidence="1 2">
    <name type="scientific">Linum tenue</name>
    <dbReference type="NCBI Taxonomy" id="586396"/>
    <lineage>
        <taxon>Eukaryota</taxon>
        <taxon>Viridiplantae</taxon>
        <taxon>Streptophyta</taxon>
        <taxon>Embryophyta</taxon>
        <taxon>Tracheophyta</taxon>
        <taxon>Spermatophyta</taxon>
        <taxon>Magnoliopsida</taxon>
        <taxon>eudicotyledons</taxon>
        <taxon>Gunneridae</taxon>
        <taxon>Pentapetalae</taxon>
        <taxon>rosids</taxon>
        <taxon>fabids</taxon>
        <taxon>Malpighiales</taxon>
        <taxon>Linaceae</taxon>
        <taxon>Linum</taxon>
    </lineage>
</organism>